<keyword evidence="7" id="KW-1185">Reference proteome</keyword>
<keyword evidence="2" id="KW-0479">Metal-binding</keyword>
<dbReference type="AlphaFoldDB" id="A0A369AXA5"/>
<organism evidence="6 7">
    <name type="scientific">Fontibacillus phaseoli</name>
    <dbReference type="NCBI Taxonomy" id="1416533"/>
    <lineage>
        <taxon>Bacteria</taxon>
        <taxon>Bacillati</taxon>
        <taxon>Bacillota</taxon>
        <taxon>Bacilli</taxon>
        <taxon>Bacillales</taxon>
        <taxon>Paenibacillaceae</taxon>
        <taxon>Fontibacillus</taxon>
    </lineage>
</organism>
<dbReference type="Gene3D" id="2.60.120.10">
    <property type="entry name" value="Jelly Rolls"/>
    <property type="match status" value="2"/>
</dbReference>
<comment type="similarity">
    <text evidence="1 3">Belongs to the pirin family.</text>
</comment>
<dbReference type="OrthoDB" id="321327at2"/>
<dbReference type="RefSeq" id="WP_114499037.1">
    <property type="nucleotide sequence ID" value="NZ_QPJW01000019.1"/>
</dbReference>
<dbReference type="PIRSF" id="PIRSF006232">
    <property type="entry name" value="Pirin"/>
    <property type="match status" value="1"/>
</dbReference>
<evidence type="ECO:0000256" key="1">
    <source>
        <dbReference type="ARBA" id="ARBA00008416"/>
    </source>
</evidence>
<evidence type="ECO:0008006" key="8">
    <source>
        <dbReference type="Google" id="ProtNLM"/>
    </source>
</evidence>
<name>A0A369AXA5_9BACL</name>
<evidence type="ECO:0000313" key="6">
    <source>
        <dbReference type="EMBL" id="RCX13919.1"/>
    </source>
</evidence>
<evidence type="ECO:0000259" key="4">
    <source>
        <dbReference type="Pfam" id="PF02678"/>
    </source>
</evidence>
<dbReference type="InterPro" id="IPR011051">
    <property type="entry name" value="RmlC_Cupin_sf"/>
</dbReference>
<dbReference type="SUPFAM" id="SSF51182">
    <property type="entry name" value="RmlC-like cupins"/>
    <property type="match status" value="1"/>
</dbReference>
<dbReference type="PANTHER" id="PTHR43212">
    <property type="entry name" value="QUERCETIN 2,3-DIOXYGENASE"/>
    <property type="match status" value="1"/>
</dbReference>
<evidence type="ECO:0000256" key="3">
    <source>
        <dbReference type="RuleBase" id="RU003457"/>
    </source>
</evidence>
<evidence type="ECO:0000259" key="5">
    <source>
        <dbReference type="Pfam" id="PF17954"/>
    </source>
</evidence>
<dbReference type="Pfam" id="PF17954">
    <property type="entry name" value="Pirin_C_2"/>
    <property type="match status" value="1"/>
</dbReference>
<dbReference type="EMBL" id="QPJW01000019">
    <property type="protein sequence ID" value="RCX13919.1"/>
    <property type="molecule type" value="Genomic_DNA"/>
</dbReference>
<comment type="cofactor">
    <cofactor evidence="2">
        <name>Fe cation</name>
        <dbReference type="ChEBI" id="CHEBI:24875"/>
    </cofactor>
    <text evidence="2">Binds 1 Fe cation per subunit.</text>
</comment>
<dbReference type="Proteomes" id="UP000253090">
    <property type="component" value="Unassembled WGS sequence"/>
</dbReference>
<proteinExistence type="inferred from homology"/>
<sequence>MIKVVTSEERHTARYGPVHSEFSFSFADYDDPGNAHFGCLLVLNDHTLAPGKKLESHPHHDLEILTYVISGTLGHSDGSGDTRILPEGSFQVLSAGTGVTHAEFNPSEQDPVRYLQLWFLPDRRNLTPSRDDRQVTREARIGISEPVVSGKGNDSRLRIHQDVNVYVPVFTDSREILIPSHNRRQHLFLISGHIEFECGNQQFSLRPGDAARIQVGHDLKIRKTGEEQAELMVIDMP</sequence>
<keyword evidence="2" id="KW-0408">Iron</keyword>
<gene>
    <name evidence="6" type="ORF">DFP94_11930</name>
</gene>
<feature type="binding site" evidence="2">
    <location>
        <position position="101"/>
    </location>
    <ligand>
        <name>Fe cation</name>
        <dbReference type="ChEBI" id="CHEBI:24875"/>
    </ligand>
</feature>
<dbReference type="InterPro" id="IPR003829">
    <property type="entry name" value="Pirin_N_dom"/>
</dbReference>
<accession>A0A369AXA5</accession>
<feature type="domain" description="Pirin N-terminal" evidence="4">
    <location>
        <begin position="15"/>
        <end position="118"/>
    </location>
</feature>
<feature type="binding site" evidence="2">
    <location>
        <position position="57"/>
    </location>
    <ligand>
        <name>Fe cation</name>
        <dbReference type="ChEBI" id="CHEBI:24875"/>
    </ligand>
</feature>
<comment type="caution">
    <text evidence="6">The sequence shown here is derived from an EMBL/GenBank/DDBJ whole genome shotgun (WGS) entry which is preliminary data.</text>
</comment>
<dbReference type="GO" id="GO:0046872">
    <property type="term" value="F:metal ion binding"/>
    <property type="evidence" value="ECO:0007669"/>
    <property type="project" value="UniProtKB-KW"/>
</dbReference>
<reference evidence="6 7" key="1">
    <citation type="submission" date="2018-07" db="EMBL/GenBank/DDBJ databases">
        <title>Genomic Encyclopedia of Type Strains, Phase III (KMG-III): the genomes of soil and plant-associated and newly described type strains.</title>
        <authorList>
            <person name="Whitman W."/>
        </authorList>
    </citation>
    <scope>NUCLEOTIDE SEQUENCE [LARGE SCALE GENOMIC DNA]</scope>
    <source>
        <strain evidence="6 7">CECT 8333</strain>
    </source>
</reference>
<feature type="binding site" evidence="2">
    <location>
        <position position="103"/>
    </location>
    <ligand>
        <name>Fe cation</name>
        <dbReference type="ChEBI" id="CHEBI:24875"/>
    </ligand>
</feature>
<dbReference type="Pfam" id="PF02678">
    <property type="entry name" value="Pirin"/>
    <property type="match status" value="1"/>
</dbReference>
<dbReference type="InterPro" id="IPR012093">
    <property type="entry name" value="Pirin"/>
</dbReference>
<evidence type="ECO:0000256" key="2">
    <source>
        <dbReference type="PIRSR" id="PIRSR006232-1"/>
    </source>
</evidence>
<dbReference type="PANTHER" id="PTHR43212:SF3">
    <property type="entry name" value="QUERCETIN 2,3-DIOXYGENASE"/>
    <property type="match status" value="1"/>
</dbReference>
<evidence type="ECO:0000313" key="7">
    <source>
        <dbReference type="Proteomes" id="UP000253090"/>
    </source>
</evidence>
<protein>
    <recommendedName>
        <fullName evidence="8">Pirin N-terminal domain-containing protein</fullName>
    </recommendedName>
</protein>
<dbReference type="InterPro" id="IPR014710">
    <property type="entry name" value="RmlC-like_jellyroll"/>
</dbReference>
<feature type="domain" description="Quercetin 2,3-dioxygenase C-terminal cupin" evidence="5">
    <location>
        <begin position="147"/>
        <end position="236"/>
    </location>
</feature>
<dbReference type="InterPro" id="IPR041602">
    <property type="entry name" value="Quercetinase_C"/>
</dbReference>
<feature type="binding site" evidence="2">
    <location>
        <position position="59"/>
    </location>
    <ligand>
        <name>Fe cation</name>
        <dbReference type="ChEBI" id="CHEBI:24875"/>
    </ligand>
</feature>